<reference evidence="9 10" key="1">
    <citation type="submission" date="2016-11" db="EMBL/GenBank/DDBJ databases">
        <authorList>
            <person name="Jaros S."/>
            <person name="Januszkiewicz K."/>
            <person name="Wedrychowicz H."/>
        </authorList>
    </citation>
    <scope>NUCLEOTIDE SEQUENCE [LARGE SCALE GENOMIC DNA]</scope>
    <source>
        <strain evidence="9 10">DSM 43832</strain>
    </source>
</reference>
<organism evidence="9 10">
    <name type="scientific">Pseudonocardia thermophila</name>
    <dbReference type="NCBI Taxonomy" id="1848"/>
    <lineage>
        <taxon>Bacteria</taxon>
        <taxon>Bacillati</taxon>
        <taxon>Actinomycetota</taxon>
        <taxon>Actinomycetes</taxon>
        <taxon>Pseudonocardiales</taxon>
        <taxon>Pseudonocardiaceae</taxon>
        <taxon>Pseudonocardia</taxon>
    </lineage>
</organism>
<dbReference type="EMBL" id="FRAP01000002">
    <property type="protein sequence ID" value="SHK07164.1"/>
    <property type="molecule type" value="Genomic_DNA"/>
</dbReference>
<evidence type="ECO:0000256" key="3">
    <source>
        <dbReference type="ARBA" id="ARBA00022475"/>
    </source>
</evidence>
<protein>
    <submittedName>
        <fullName evidence="9">Predicted arabinose efflux permease, MFS family</fullName>
    </submittedName>
</protein>
<dbReference type="InterPro" id="IPR011701">
    <property type="entry name" value="MFS"/>
</dbReference>
<feature type="transmembrane region" description="Helical" evidence="7">
    <location>
        <begin position="344"/>
        <end position="363"/>
    </location>
</feature>
<keyword evidence="10" id="KW-1185">Reference proteome</keyword>
<proteinExistence type="predicted"/>
<evidence type="ECO:0000259" key="8">
    <source>
        <dbReference type="PROSITE" id="PS50850"/>
    </source>
</evidence>
<dbReference type="PANTHER" id="PTHR43045:SF7">
    <property type="entry name" value="MAJOR FACILITATOR SUPERFAMILY TRANSPORTER"/>
    <property type="match status" value="1"/>
</dbReference>
<accession>A0A1M6PGW4</accession>
<dbReference type="GO" id="GO:0005886">
    <property type="term" value="C:plasma membrane"/>
    <property type="evidence" value="ECO:0007669"/>
    <property type="project" value="UniProtKB-SubCell"/>
</dbReference>
<dbReference type="InterPro" id="IPR020846">
    <property type="entry name" value="MFS_dom"/>
</dbReference>
<name>A0A1M6PGW4_PSETH</name>
<dbReference type="PANTHER" id="PTHR43045">
    <property type="entry name" value="SHIKIMATE TRANSPORTER"/>
    <property type="match status" value="1"/>
</dbReference>
<feature type="transmembrane region" description="Helical" evidence="7">
    <location>
        <begin position="186"/>
        <end position="210"/>
    </location>
</feature>
<feature type="transmembrane region" description="Helical" evidence="7">
    <location>
        <begin position="91"/>
        <end position="114"/>
    </location>
</feature>
<keyword evidence="4 7" id="KW-0812">Transmembrane</keyword>
<evidence type="ECO:0000256" key="6">
    <source>
        <dbReference type="ARBA" id="ARBA00023136"/>
    </source>
</evidence>
<feature type="transmembrane region" description="Helical" evidence="7">
    <location>
        <begin position="478"/>
        <end position="501"/>
    </location>
</feature>
<evidence type="ECO:0000313" key="10">
    <source>
        <dbReference type="Proteomes" id="UP000184363"/>
    </source>
</evidence>
<feature type="transmembrane region" description="Helical" evidence="7">
    <location>
        <begin position="312"/>
        <end position="335"/>
    </location>
</feature>
<evidence type="ECO:0000313" key="9">
    <source>
        <dbReference type="EMBL" id="SHK07164.1"/>
    </source>
</evidence>
<feature type="transmembrane region" description="Helical" evidence="7">
    <location>
        <begin position="275"/>
        <end position="300"/>
    </location>
</feature>
<dbReference type="InterPro" id="IPR036259">
    <property type="entry name" value="MFS_trans_sf"/>
</dbReference>
<keyword evidence="6 7" id="KW-0472">Membrane</keyword>
<feature type="transmembrane region" description="Helical" evidence="7">
    <location>
        <begin position="121"/>
        <end position="140"/>
    </location>
</feature>
<feature type="domain" description="Major facilitator superfamily (MFS) profile" evidence="8">
    <location>
        <begin position="50"/>
        <end position="571"/>
    </location>
</feature>
<comment type="subcellular location">
    <subcellularLocation>
        <location evidence="1">Cell membrane</location>
        <topology evidence="1">Multi-pass membrane protein</topology>
    </subcellularLocation>
</comment>
<dbReference type="GO" id="GO:0022857">
    <property type="term" value="F:transmembrane transporter activity"/>
    <property type="evidence" value="ECO:0007669"/>
    <property type="project" value="InterPro"/>
</dbReference>
<feature type="transmembrane region" description="Helical" evidence="7">
    <location>
        <begin position="222"/>
        <end position="243"/>
    </location>
</feature>
<dbReference type="STRING" id="1848.SAMN05443637_102262"/>
<dbReference type="Proteomes" id="UP000184363">
    <property type="component" value="Unassembled WGS sequence"/>
</dbReference>
<keyword evidence="5 7" id="KW-1133">Transmembrane helix</keyword>
<feature type="transmembrane region" description="Helical" evidence="7">
    <location>
        <begin position="548"/>
        <end position="567"/>
    </location>
</feature>
<evidence type="ECO:0000256" key="5">
    <source>
        <dbReference type="ARBA" id="ARBA00022989"/>
    </source>
</evidence>
<dbReference type="PROSITE" id="PS50850">
    <property type="entry name" value="MFS"/>
    <property type="match status" value="1"/>
</dbReference>
<keyword evidence="3" id="KW-1003">Cell membrane</keyword>
<gene>
    <name evidence="9" type="ORF">SAMN05443637_102262</name>
</gene>
<feature type="transmembrane region" description="Helical" evidence="7">
    <location>
        <begin position="146"/>
        <end position="165"/>
    </location>
</feature>
<dbReference type="Pfam" id="PF07690">
    <property type="entry name" value="MFS_1"/>
    <property type="match status" value="1"/>
</dbReference>
<evidence type="ECO:0000256" key="2">
    <source>
        <dbReference type="ARBA" id="ARBA00022448"/>
    </source>
</evidence>
<evidence type="ECO:0000256" key="1">
    <source>
        <dbReference type="ARBA" id="ARBA00004651"/>
    </source>
</evidence>
<evidence type="ECO:0000256" key="4">
    <source>
        <dbReference type="ARBA" id="ARBA00022692"/>
    </source>
</evidence>
<sequence>MPISPGFRLPGTSTGLRRLGAPTFCAALPAAGAGARLDGRSEMNKQELKVVGASAAGTAFEWYDFFLYGALVPVIGSKFFGGYGPAAQTVFALLTFAAGFLVRPLGAVIFARLTDLIGRKVVFLITLILMGASTVAVGLLPTSAEIGILAPILLVTCRILQGLAISGEYGAAITYVSEYAPRHQRAFFVGWLVGTTPLALSLSLAVQLVVQGVVGPEAYVEWGWRIPFIISVIPLAMSVWIRAKLNESPLFLKMKEEGTRAKAPLREAFGTRARLRMFGVVLVLAASLAFIGYLSTVYLLTTTQTHLKVDPFTVNCIFMVVMLVAFALCVFFCWLSDRVGRKPVMFTGIALSVLLIFPIANGLTTTANPQLARAQETVRVTLNADPAQCSFQFNPVSLGGTVSPCDQARNVLQANSVIFHRADATGPTTVVVNGTEVREGPNLADELTAALVDAGYPVKGSAETVRIDSLGDLLDSRVLLVALLVLALAALSQAVQGPAAATMAEVFPTRIRTTALSIPYQIGVAFFGGLLPATMVAIGAELGSFTAALWYPVIGMTIGLVILLFTLPETRDTDLSAVHIKGDVEDPEPAEEATAGDR</sequence>
<dbReference type="Gene3D" id="1.20.1250.20">
    <property type="entry name" value="MFS general substrate transporter like domains"/>
    <property type="match status" value="2"/>
</dbReference>
<feature type="transmembrane region" description="Helical" evidence="7">
    <location>
        <begin position="50"/>
        <end position="71"/>
    </location>
</feature>
<dbReference type="SUPFAM" id="SSF103473">
    <property type="entry name" value="MFS general substrate transporter"/>
    <property type="match status" value="1"/>
</dbReference>
<keyword evidence="2" id="KW-0813">Transport</keyword>
<feature type="transmembrane region" description="Helical" evidence="7">
    <location>
        <begin position="522"/>
        <end position="542"/>
    </location>
</feature>
<dbReference type="AlphaFoldDB" id="A0A1M6PGW4"/>
<evidence type="ECO:0000256" key="7">
    <source>
        <dbReference type="SAM" id="Phobius"/>
    </source>
</evidence>